<dbReference type="AlphaFoldDB" id="A0AB37RLD9"/>
<gene>
    <name evidence="1" type="ORF">D6U17_00955</name>
</gene>
<organism evidence="1 2">
    <name type="scientific">Lactiplantibacillus pentosus</name>
    <name type="common">Lactobacillus pentosus</name>
    <dbReference type="NCBI Taxonomy" id="1589"/>
    <lineage>
        <taxon>Bacteria</taxon>
        <taxon>Bacillati</taxon>
        <taxon>Bacillota</taxon>
        <taxon>Bacilli</taxon>
        <taxon>Lactobacillales</taxon>
        <taxon>Lactobacillaceae</taxon>
        <taxon>Lactiplantibacillus</taxon>
    </lineage>
</organism>
<comment type="caution">
    <text evidence="1">The sequence shown here is derived from an EMBL/GenBank/DDBJ whole genome shotgun (WGS) entry which is preliminary data.</text>
</comment>
<accession>A0AB37RLD9</accession>
<name>A0AB37RLD9_LACPE</name>
<dbReference type="Proteomes" id="UP000281061">
    <property type="component" value="Unassembled WGS sequence"/>
</dbReference>
<evidence type="ECO:0000313" key="2">
    <source>
        <dbReference type="Proteomes" id="UP000281061"/>
    </source>
</evidence>
<dbReference type="EMBL" id="RDCL01000014">
    <property type="protein sequence ID" value="RMW57253.1"/>
    <property type="molecule type" value="Genomic_DNA"/>
</dbReference>
<sequence>MIKVVLILYYGYNVLNLINERKKKNPQLSRVRIHDLSAQPDKIFDSKYYQYKLSNLVLL</sequence>
<proteinExistence type="predicted"/>
<protein>
    <submittedName>
        <fullName evidence="1">Uncharacterized protein</fullName>
    </submittedName>
</protein>
<evidence type="ECO:0000313" key="1">
    <source>
        <dbReference type="EMBL" id="RMW57253.1"/>
    </source>
</evidence>
<reference evidence="1 2" key="1">
    <citation type="submission" date="2018-10" db="EMBL/GenBank/DDBJ databases">
        <title>Genome sequences of five Lactobacillus pentosus strains isolated from brines of traditionally fermented spanish-style green table olives and differences between them.</title>
        <authorList>
            <person name="Jimenez Diaz R."/>
        </authorList>
    </citation>
    <scope>NUCLEOTIDE SEQUENCE [LARGE SCALE GENOMIC DNA]</scope>
    <source>
        <strain evidence="1 2">IG8</strain>
    </source>
</reference>